<dbReference type="PANTHER" id="PTHR31945:SF8">
    <property type="entry name" value="TRANSCRIPTION FACTOR BHLH93-LIKE PROTEIN"/>
    <property type="match status" value="1"/>
</dbReference>
<dbReference type="OrthoDB" id="1917523at2759"/>
<evidence type="ECO:0000256" key="2">
    <source>
        <dbReference type="ARBA" id="ARBA00023242"/>
    </source>
</evidence>
<dbReference type="EMBL" id="CM018034">
    <property type="protein sequence ID" value="KAA8543684.1"/>
    <property type="molecule type" value="Genomic_DNA"/>
</dbReference>
<evidence type="ECO:0000313" key="5">
    <source>
        <dbReference type="Proteomes" id="UP000325577"/>
    </source>
</evidence>
<keyword evidence="2" id="KW-0539">Nucleus</keyword>
<dbReference type="GO" id="GO:0043565">
    <property type="term" value="F:sequence-specific DNA binding"/>
    <property type="evidence" value="ECO:0007669"/>
    <property type="project" value="TreeGrafter"/>
</dbReference>
<evidence type="ECO:0000259" key="3">
    <source>
        <dbReference type="Pfam" id="PF22754"/>
    </source>
</evidence>
<name>A0A5J5BLZ6_9ASTE</name>
<dbReference type="GO" id="GO:0003700">
    <property type="term" value="F:DNA-binding transcription factor activity"/>
    <property type="evidence" value="ECO:0007669"/>
    <property type="project" value="TreeGrafter"/>
</dbReference>
<dbReference type="InterPro" id="IPR051358">
    <property type="entry name" value="TF_AMS/ICE1/BHLH6-like"/>
</dbReference>
<comment type="subcellular location">
    <subcellularLocation>
        <location evidence="1">Nucleus</location>
    </subcellularLocation>
</comment>
<accession>A0A5J5BLZ6</accession>
<gene>
    <name evidence="4" type="ORF">F0562_021570</name>
</gene>
<reference evidence="4 5" key="1">
    <citation type="submission" date="2019-09" db="EMBL/GenBank/DDBJ databases">
        <title>A chromosome-level genome assembly of the Chinese tupelo Nyssa sinensis.</title>
        <authorList>
            <person name="Yang X."/>
            <person name="Kang M."/>
            <person name="Yang Y."/>
            <person name="Xiong H."/>
            <person name="Wang M."/>
            <person name="Zhang Z."/>
            <person name="Wang Z."/>
            <person name="Wu H."/>
            <person name="Ma T."/>
            <person name="Liu J."/>
            <person name="Xi Z."/>
        </authorList>
    </citation>
    <scope>NUCLEOTIDE SEQUENCE [LARGE SCALE GENOMIC DNA]</scope>
    <source>
        <strain evidence="4">J267</strain>
        <tissue evidence="4">Leaf</tissue>
    </source>
</reference>
<dbReference type="AlphaFoldDB" id="A0A5J5BLZ6"/>
<evidence type="ECO:0000313" key="4">
    <source>
        <dbReference type="EMBL" id="KAA8543684.1"/>
    </source>
</evidence>
<dbReference type="Proteomes" id="UP000325577">
    <property type="component" value="Linkage Group LG11"/>
</dbReference>
<sequence length="157" mass="17386">MVSRQQKKAATHRKLQLLRSITNSHAQNNTSVILAASRYIEMLKQTVEILNQNISAAKDSTSQDPLPLVKVEAQEKGFQINVLSEGSCPGLLVLILEALEELGLDVLQARASCSENFHLEAVAEYENREQTENTDGQGVKEAVLQAIQNWRASSEQE</sequence>
<keyword evidence="5" id="KW-1185">Reference proteome</keyword>
<protein>
    <recommendedName>
        <fullName evidence="3">Plant bHLH transcription factor ACT-like domain-containing protein</fullName>
    </recommendedName>
</protein>
<evidence type="ECO:0000256" key="1">
    <source>
        <dbReference type="ARBA" id="ARBA00004123"/>
    </source>
</evidence>
<dbReference type="InterPro" id="IPR054502">
    <property type="entry name" value="bHLH-TF_ACT-like_plant"/>
</dbReference>
<dbReference type="PANTHER" id="PTHR31945">
    <property type="entry name" value="TRANSCRIPTION FACTOR SCREAM2-RELATED"/>
    <property type="match status" value="1"/>
</dbReference>
<dbReference type="GO" id="GO:0005634">
    <property type="term" value="C:nucleus"/>
    <property type="evidence" value="ECO:0007669"/>
    <property type="project" value="UniProtKB-SubCell"/>
</dbReference>
<proteinExistence type="predicted"/>
<dbReference type="Pfam" id="PF22754">
    <property type="entry name" value="bHLH-TF_ACT-like_plant"/>
    <property type="match status" value="1"/>
</dbReference>
<feature type="domain" description="Plant bHLH transcription factor ACT-like" evidence="3">
    <location>
        <begin position="69"/>
        <end position="148"/>
    </location>
</feature>
<organism evidence="4 5">
    <name type="scientific">Nyssa sinensis</name>
    <dbReference type="NCBI Taxonomy" id="561372"/>
    <lineage>
        <taxon>Eukaryota</taxon>
        <taxon>Viridiplantae</taxon>
        <taxon>Streptophyta</taxon>
        <taxon>Embryophyta</taxon>
        <taxon>Tracheophyta</taxon>
        <taxon>Spermatophyta</taxon>
        <taxon>Magnoliopsida</taxon>
        <taxon>eudicotyledons</taxon>
        <taxon>Gunneridae</taxon>
        <taxon>Pentapetalae</taxon>
        <taxon>asterids</taxon>
        <taxon>Cornales</taxon>
        <taxon>Nyssaceae</taxon>
        <taxon>Nyssa</taxon>
    </lineage>
</organism>